<gene>
    <name evidence="2" type="ORF">AC579_9829</name>
</gene>
<dbReference type="Proteomes" id="UP000073492">
    <property type="component" value="Unassembled WGS sequence"/>
</dbReference>
<dbReference type="AlphaFoldDB" id="A0A139IVA5"/>
<proteinExistence type="predicted"/>
<organism evidence="2 3">
    <name type="scientific">Pseudocercospora musae</name>
    <dbReference type="NCBI Taxonomy" id="113226"/>
    <lineage>
        <taxon>Eukaryota</taxon>
        <taxon>Fungi</taxon>
        <taxon>Dikarya</taxon>
        <taxon>Ascomycota</taxon>
        <taxon>Pezizomycotina</taxon>
        <taxon>Dothideomycetes</taxon>
        <taxon>Dothideomycetidae</taxon>
        <taxon>Mycosphaerellales</taxon>
        <taxon>Mycosphaerellaceae</taxon>
        <taxon>Pseudocercospora</taxon>
    </lineage>
</organism>
<evidence type="ECO:0000256" key="1">
    <source>
        <dbReference type="SAM" id="MobiDB-lite"/>
    </source>
</evidence>
<dbReference type="EMBL" id="LFZO01000005">
    <property type="protein sequence ID" value="KXT18653.1"/>
    <property type="molecule type" value="Genomic_DNA"/>
</dbReference>
<evidence type="ECO:0000313" key="2">
    <source>
        <dbReference type="EMBL" id="KXT18653.1"/>
    </source>
</evidence>
<feature type="region of interest" description="Disordered" evidence="1">
    <location>
        <begin position="1"/>
        <end position="87"/>
    </location>
</feature>
<name>A0A139IVA5_9PEZI</name>
<reference evidence="2 3" key="1">
    <citation type="submission" date="2015-07" db="EMBL/GenBank/DDBJ databases">
        <title>Comparative genomics of the Sigatoka disease complex on banana suggests a link between parallel evolutionary changes in Pseudocercospora fijiensis and Pseudocercospora eumusae and increased virulence on the banana host.</title>
        <authorList>
            <person name="Chang T.-C."/>
            <person name="Salvucci A."/>
            <person name="Crous P.W."/>
            <person name="Stergiopoulos I."/>
        </authorList>
    </citation>
    <scope>NUCLEOTIDE SEQUENCE [LARGE SCALE GENOMIC DNA]</scope>
    <source>
        <strain evidence="2 3">CBS 116634</strain>
    </source>
</reference>
<feature type="compositionally biased region" description="Pro residues" evidence="1">
    <location>
        <begin position="42"/>
        <end position="52"/>
    </location>
</feature>
<evidence type="ECO:0000313" key="3">
    <source>
        <dbReference type="Proteomes" id="UP000073492"/>
    </source>
</evidence>
<dbReference type="OrthoDB" id="3649604at2759"/>
<sequence>MSNGIDYTTRRPSQDGPSRCPPDCPRPSSSKNPVCDHHRPFPPRPGHRPLPPGTLGILDSQRSSSPSLDAMGPSSPDPKTKSKSKTPAVEVISYNERLRKFLLFCIAVELDVESSLEREEILTKEEFILFVELAQFYCAKCQSSNTKNVPRERELRAIFTDAAKEMGLDVHFAYSMLPTFIKLMQPLSKGKKIYHRITPPFWKSTLGQPKDDEEVWTLMTTLEIYRRFIPQLTCHRNENPLLNQEFMAKIRNGEGEKLSEKVGISIKERMKDAAKKVGLDLEECIEIVRHKLTDGKSDSVIGVVDGKMPGARAMPLPDPGTVRPDFTIALEMVDFMKSNDTTKVGLSSDEGPSGRLIEFCSHAKMRAVWNLVLRQTEIRSDRRRRKVTAVTDNIKARGKRTISRLSWWKPPTPRRLWEAHVDRKENRKTRA</sequence>
<keyword evidence="3" id="KW-1185">Reference proteome</keyword>
<accession>A0A139IVA5</accession>
<comment type="caution">
    <text evidence="2">The sequence shown here is derived from an EMBL/GenBank/DDBJ whole genome shotgun (WGS) entry which is preliminary data.</text>
</comment>
<protein>
    <submittedName>
        <fullName evidence="2">Uncharacterized protein</fullName>
    </submittedName>
</protein>